<organism evidence="2 3">
    <name type="scientific">Paramixta manurensis</name>
    <dbReference type="NCBI Taxonomy" id="2740817"/>
    <lineage>
        <taxon>Bacteria</taxon>
        <taxon>Pseudomonadati</taxon>
        <taxon>Pseudomonadota</taxon>
        <taxon>Gammaproteobacteria</taxon>
        <taxon>Enterobacterales</taxon>
        <taxon>Erwiniaceae</taxon>
        <taxon>Paramixta</taxon>
    </lineage>
</organism>
<sequence length="561" mass="60136">MPIYTNDPGPGINQPISNAPSGLGESLAASFSDGLREGPLMSALRYSEADELANDPNSRIISKGEADARLKELGVKSINIPDYGVTQSYLDHVTEERKESLAKQQIASSAPSGFIATPLNFIAGLAGSMADPANLAIGLVPFAGEAKAASVLGRAGERFLQGAAMGAAQTAATIPFTASASAADGEDYTMANAMENIFLGTVGGGLLHAGGGVIADMVHARRNIAITESPEKTPDTSPPTGESAQVFTDFSTSPRRFGEDGTVPILSEAIARDLDSYAYSRAYDDVAPDYLAQQQSLANARVGNIADLRREFAANQQLFAELDKTLPQRTSDYQQQRMKYKDARTRALRDIEQEKGTIIGRQADIEESLSRNRAAEVASGEVAGIGRGEIPEGLKNAISARADEIKGALRINPVAQGIKNASQRINDAHWSVRQNAFRAGLSHMLQGKVPDIEPVFNLSDPQLRESSMAQIQRGPQADADISMTNASREADSQLKRANQDNADFINAQEDFNSEIELATQSLAEFDSPELRDALETVKREASDESIFKGLQAYAACMLRRI</sequence>
<gene>
    <name evidence="2" type="ORF">PMPD1_3078</name>
</gene>
<evidence type="ECO:0000256" key="1">
    <source>
        <dbReference type="SAM" id="MobiDB-lite"/>
    </source>
</evidence>
<dbReference type="RefSeq" id="WP_173634908.1">
    <property type="nucleotide sequence ID" value="NZ_CP054212.1"/>
</dbReference>
<protein>
    <submittedName>
        <fullName evidence="2">Uncharacterized protein</fullName>
    </submittedName>
</protein>
<proteinExistence type="predicted"/>
<feature type="region of interest" description="Disordered" evidence="1">
    <location>
        <begin position="227"/>
        <end position="246"/>
    </location>
</feature>
<dbReference type="EMBL" id="CP054212">
    <property type="protein sequence ID" value="QKJ88011.1"/>
    <property type="molecule type" value="Genomic_DNA"/>
</dbReference>
<keyword evidence="3" id="KW-1185">Reference proteome</keyword>
<name>A0A6M8UGL4_9GAMM</name>
<accession>A0A6M8UGL4</accession>
<evidence type="ECO:0000313" key="2">
    <source>
        <dbReference type="EMBL" id="QKJ88011.1"/>
    </source>
</evidence>
<dbReference type="KEGG" id="pmak:PMPD1_3078"/>
<reference evidence="2 3" key="1">
    <citation type="submission" date="2020-06" db="EMBL/GenBank/DDBJ databases">
        <title>Genome sequence of Paramixta manurensis strain PD-1.</title>
        <authorList>
            <person name="Lee C.W."/>
            <person name="Kim J."/>
        </authorList>
    </citation>
    <scope>NUCLEOTIDE SEQUENCE [LARGE SCALE GENOMIC DNA]</scope>
    <source>
        <strain evidence="2 3">PD-1</strain>
    </source>
</reference>
<dbReference type="Proteomes" id="UP000505325">
    <property type="component" value="Chromosome"/>
</dbReference>
<dbReference type="AlphaFoldDB" id="A0A6M8UGL4"/>
<evidence type="ECO:0000313" key="3">
    <source>
        <dbReference type="Proteomes" id="UP000505325"/>
    </source>
</evidence>